<dbReference type="AlphaFoldDB" id="A0A6V8LJH3"/>
<dbReference type="Proteomes" id="UP000482960">
    <property type="component" value="Unassembled WGS sequence"/>
</dbReference>
<dbReference type="RefSeq" id="WP_173072765.1">
    <property type="nucleotide sequence ID" value="NZ_BAABJB010000005.1"/>
</dbReference>
<gene>
    <name evidence="2" type="ORF">Prum_064070</name>
</gene>
<protein>
    <recommendedName>
        <fullName evidence="4">Peptidase M23</fullName>
    </recommendedName>
</protein>
<feature type="compositionally biased region" description="Polar residues" evidence="1">
    <location>
        <begin position="11"/>
        <end position="26"/>
    </location>
</feature>
<name>A0A6V8LJH3_9ACTN</name>
<reference evidence="2 3" key="1">
    <citation type="submission" date="2020-03" db="EMBL/GenBank/DDBJ databases">
        <title>Whole genome shotgun sequence of Phytohabitans rumicis NBRC 108638.</title>
        <authorList>
            <person name="Komaki H."/>
            <person name="Tamura T."/>
        </authorList>
    </citation>
    <scope>NUCLEOTIDE SEQUENCE [LARGE SCALE GENOMIC DNA]</scope>
    <source>
        <strain evidence="2 3">NBRC 108638</strain>
    </source>
</reference>
<evidence type="ECO:0000313" key="3">
    <source>
        <dbReference type="Proteomes" id="UP000482960"/>
    </source>
</evidence>
<evidence type="ECO:0000256" key="1">
    <source>
        <dbReference type="SAM" id="MobiDB-lite"/>
    </source>
</evidence>
<accession>A0A6V8LJH3</accession>
<comment type="caution">
    <text evidence="2">The sequence shown here is derived from an EMBL/GenBank/DDBJ whole genome shotgun (WGS) entry which is preliminary data.</text>
</comment>
<organism evidence="2 3">
    <name type="scientific">Phytohabitans rumicis</name>
    <dbReference type="NCBI Taxonomy" id="1076125"/>
    <lineage>
        <taxon>Bacteria</taxon>
        <taxon>Bacillati</taxon>
        <taxon>Actinomycetota</taxon>
        <taxon>Actinomycetes</taxon>
        <taxon>Micromonosporales</taxon>
        <taxon>Micromonosporaceae</taxon>
    </lineage>
</organism>
<sequence length="324" mass="33836">MRDDDKKIPQNAATATPNRSADGTSTGKHRLHTQSWHTVARERATQWATELPAWLRTRSWPSFSDQFSGRRLRLAVATSVIGALGFAAVAENVATTDAVTSVSPAAAAQAQVAERAQAQQAASRSQRVQAEAAAKAKKDAAAKAAAAKAAADKKAAAQKAAAAAAAAAKSPAHVAPVGSLTQVQMDNAQAIVQTGLNLGVPQRGLVIAVATAMQESTLLNRASEVLPESYQYTHQGTGSDHDSVGLFQQRPSSGWGSVANLMKPEYAATAFYRVLLQVPGWQGMALTYAAQAVQVSAYPEAYAKHEGGAAWIVSTLLKAGVKAQ</sequence>
<keyword evidence="3" id="KW-1185">Reference proteome</keyword>
<proteinExistence type="predicted"/>
<feature type="region of interest" description="Disordered" evidence="1">
    <location>
        <begin position="1"/>
        <end position="36"/>
    </location>
</feature>
<dbReference type="EMBL" id="BLPG01000001">
    <property type="protein sequence ID" value="GFJ92765.1"/>
    <property type="molecule type" value="Genomic_DNA"/>
</dbReference>
<evidence type="ECO:0008006" key="4">
    <source>
        <dbReference type="Google" id="ProtNLM"/>
    </source>
</evidence>
<evidence type="ECO:0000313" key="2">
    <source>
        <dbReference type="EMBL" id="GFJ92765.1"/>
    </source>
</evidence>
<reference evidence="2 3" key="2">
    <citation type="submission" date="2020-03" db="EMBL/GenBank/DDBJ databases">
        <authorList>
            <person name="Ichikawa N."/>
            <person name="Kimura A."/>
            <person name="Kitahashi Y."/>
            <person name="Uohara A."/>
        </authorList>
    </citation>
    <scope>NUCLEOTIDE SEQUENCE [LARGE SCALE GENOMIC DNA]</scope>
    <source>
        <strain evidence="2 3">NBRC 108638</strain>
    </source>
</reference>